<dbReference type="EMBL" id="FNNG01000002">
    <property type="protein sequence ID" value="SDW36878.1"/>
    <property type="molecule type" value="Genomic_DNA"/>
</dbReference>
<gene>
    <name evidence="1" type="ORF">SAMN05660923_00589</name>
</gene>
<reference evidence="1 2" key="1">
    <citation type="submission" date="2016-10" db="EMBL/GenBank/DDBJ databases">
        <authorList>
            <person name="de Groot N.N."/>
        </authorList>
    </citation>
    <scope>NUCLEOTIDE SEQUENCE [LARGE SCALE GENOMIC DNA]</scope>
    <source>
        <strain evidence="1 2">DSM 23310</strain>
    </source>
</reference>
<protein>
    <recommendedName>
        <fullName evidence="3">Nucleic-acid-binding protein containing Zn-ribbon domain</fullName>
    </recommendedName>
</protein>
<proteinExistence type="predicted"/>
<name>A0A1H2SZ55_9FIRM</name>
<evidence type="ECO:0000313" key="1">
    <source>
        <dbReference type="EMBL" id="SDW36878.1"/>
    </source>
</evidence>
<dbReference type="OrthoDB" id="6293663at2"/>
<evidence type="ECO:0008006" key="3">
    <source>
        <dbReference type="Google" id="ProtNLM"/>
    </source>
</evidence>
<dbReference type="AlphaFoldDB" id="A0A1H2SZ55"/>
<sequence>MEKSFSCLRCNDEMKYIKEYRFDSQDNNRGFFGALFDIEEHLIFDVYVCPRCRHTEFFFTGKRKGFDEWIDY</sequence>
<accession>A0A1H2SZ55</accession>
<dbReference type="Proteomes" id="UP000198828">
    <property type="component" value="Unassembled WGS sequence"/>
</dbReference>
<evidence type="ECO:0000313" key="2">
    <source>
        <dbReference type="Proteomes" id="UP000198828"/>
    </source>
</evidence>
<organism evidence="1 2">
    <name type="scientific">Tepidimicrobium xylanilyticum</name>
    <dbReference type="NCBI Taxonomy" id="1123352"/>
    <lineage>
        <taxon>Bacteria</taxon>
        <taxon>Bacillati</taxon>
        <taxon>Bacillota</taxon>
        <taxon>Tissierellia</taxon>
        <taxon>Tissierellales</taxon>
        <taxon>Tepidimicrobiaceae</taxon>
        <taxon>Tepidimicrobium</taxon>
    </lineage>
</organism>
<dbReference type="RefSeq" id="WP_093750719.1">
    <property type="nucleotide sequence ID" value="NZ_BSYN01000002.1"/>
</dbReference>
<keyword evidence="2" id="KW-1185">Reference proteome</keyword>